<feature type="region of interest" description="Disordered" evidence="5">
    <location>
        <begin position="1050"/>
        <end position="1075"/>
    </location>
</feature>
<dbReference type="Pfam" id="PF02197">
    <property type="entry name" value="RIIa"/>
    <property type="match status" value="1"/>
</dbReference>
<sequence>MTTTSLPRVPEGLRDLMKVYTKEVLREKPADLYGFSAKFFNLIVAEKSHQVVRKYEPVQTYETIMKNRIKQQVPISMVFNIIPETLTDLIKKFIKAVLREKPENIYIFAQEYFQRLSKEKSGRIEYTKYSTYEKSIKDKENIAPVSKVTCECGRVLSAQSKDLTKAVSTETTKLGTTITEETTLSSSISYVKSVVVIQRHFRRYLKQKKIGREKNKCNSVEYMTAIILIQRQFRRVLAKRRVEKLKKSRPGQLSYVKFNAANYMKAVVVIQRHYRIYLKRKQEQNRLKNGPVSLATAALIIQRAFRRMVAVRRARRTASVTADPGEELNDNASETGSYTSVSTALLSTESTELGMANYEEKVHQKIIHEDEEVENNNVDASLEKEYLAETIKGDDKSIGPRKSEILGLEREKDLNSELSGIEAEKPLSPVIEDEFTPMKESKRTGSAQETAIKTNNNSLEIKEENEMLLESDSEKPAEIEDEFTAIKAGSKLDSSPETAEIEDEFTAIKAGSKEDSSPETELSKKSSLDLQEKTNAELKTLKASIEELQLEIKDDLKAIKDQELENEVKTEDGNEDSANSKEIEDSLHKQEEDKDKDILIKATSPLTKLTNSESQEVADKPIKTEVTPKVSIEVELVDDVLEEDLSDPYIINPGNELSEGDYLEEQPRSMPTVEIDSLKTVLTNHNREVQKQAPILEEENTVSLSGTDPEIIPTESKNTKESEIPIPDRPGEATDPKQQDDKPIPLTESSSSKDTPNDILESLEETKPESDLKKEDSVADPSASQIEDAPSDRETKPKEFETSKVEQSKQTSSLEDTITPTSNEKVPTSTPSQTEKKSSLLVSNQLIGTQNLPTNRNEIEKNTKKLSSASVKDKDIGTSGRLVPTPIAELQLKSFKAPNDDGAWYDIYVEPQQPSDKDLHSPPPAASVSTNQTEKKQDITPEMEPIVVAERVPSYYTPKEILEPSVPKAKNSISFFVSFDSDDGKPKYKIPKKFRDQSKSDTLADTKSDPEPENNEEDIEVIEVSEGDPEYQQMGGSKLQTIMELNENECNNEGSTLHGEETESSKDLIDKEKSDSESFIRSGDLKLESSTKTDTEHYESVYKTDILNLTRSVQIIERAYRRFKNRRSLKRQEITDNKKKNNAAKVIQKWVRDFLIKKSPKVTSDISRGNQESLAARKIQRAYRRYVEKAKEEAEKEKRAALIIQKAFRAYSQKNLAKSKNESSDNIKLKENQAARKIQRAYRRYLRQANKPKVLLDSESEPIQVYKSTENNASPKSSALNPDEIKEENITQEDNSRPSSSPVEDLSDLSELNQHQAADKIQRAYKRYLQKTHKPKVILDSELEEPITVYKSTEVTSNEVKEEVKTQEANSKPSSSHAQDLSGLTELNQHQAAEKIQGAFRRYLKKSKKAEIKDFKSKDSVKIDKPIGIPSQSESLSKDEGNRTANAALIIQKAFRQYMERRKLENLDEISLDSITSSRITAIENSLCPTEGTPSDSLIQEEIPSEDATQISPKSEWFVGSTRIVPSQEVVEEPLELETEPDPAEITRKTELDTSTQVESVETVDRSHGSLESKLTPGIISSEIDENQANTSKQDNAVSSGLAGLTEAPEAGSHAEDQVLLSQSDIGSIFQTLDMASTQELVNDFLMNEIHFSSAQGPYMNGKQLQEVVEEPCIKRSASRVSLSEGETGNDSSKSEATGLDTLSADTIDKATVKLSKPEEVIEKMAQLRDSKSSERILSAEPSLDEPIVRPMSSLQEQASLDIEDGDIIVYNRLQRDETRESSAQSDSVVFGEAESDKILDRELATEEESGRVHLMRHYTIAGDDPRGLFRSVTIDDALSYGEMAEKDLDSSLGINSTNSFYLDDETSENIRKKMMAYSLSETDSDYFDPKKMSKEDFDIDTAMADAMGTSTETESTIVSAATKIQAGARGFLTRRRLRRASAGTKSSTMDTKASFGNDAISESLERFIEEEAAKKIQAAYRIHTRKRKGNPHRMEGISLESNLAARRQKLQRGDALRNDSTPDDENSGSTNSGQTQKLLKNEKRTKAVGEAKSRAAMELKWLTMRQNSMPVQIDCEVFRVIPKHMRKRIKSAEAGKRK</sequence>
<feature type="compositionally biased region" description="Polar residues" evidence="5">
    <location>
        <begin position="1679"/>
        <end position="1696"/>
    </location>
</feature>
<feature type="domain" description="RIIa" evidence="6">
    <location>
        <begin position="11"/>
        <end position="48"/>
    </location>
</feature>
<dbReference type="SMART" id="SM00015">
    <property type="entry name" value="IQ"/>
    <property type="match status" value="14"/>
</dbReference>
<evidence type="ECO:0000256" key="3">
    <source>
        <dbReference type="ARBA" id="ARBA00022737"/>
    </source>
</evidence>
<dbReference type="InterPro" id="IPR003117">
    <property type="entry name" value="cAMP_dep_PK_reg_su_I/II_a/b"/>
</dbReference>
<feature type="compositionally biased region" description="Polar residues" evidence="5">
    <location>
        <begin position="1266"/>
        <end position="1280"/>
    </location>
</feature>
<feature type="compositionally biased region" description="Polar residues" evidence="5">
    <location>
        <begin position="444"/>
        <end position="459"/>
    </location>
</feature>
<feature type="compositionally biased region" description="Basic and acidic residues" evidence="5">
    <location>
        <begin position="790"/>
        <end position="807"/>
    </location>
</feature>
<feature type="compositionally biased region" description="Basic and acidic residues" evidence="5">
    <location>
        <begin position="511"/>
        <end position="532"/>
    </location>
</feature>
<dbReference type="PANTHER" id="PTHR22706:SF1">
    <property type="entry name" value="ASSEMBLY FACTOR FOR SPINDLE MICROTUBULES"/>
    <property type="match status" value="1"/>
</dbReference>
<evidence type="ECO:0000256" key="5">
    <source>
        <dbReference type="SAM" id="MobiDB-lite"/>
    </source>
</evidence>
<feature type="compositionally biased region" description="Polar residues" evidence="5">
    <location>
        <begin position="1367"/>
        <end position="1379"/>
    </location>
</feature>
<feature type="region of interest" description="Disordered" evidence="5">
    <location>
        <begin position="2010"/>
        <end position="2052"/>
    </location>
</feature>
<dbReference type="Gene3D" id="1.20.5.190">
    <property type="match status" value="5"/>
</dbReference>
<dbReference type="Proteomes" id="UP001652661">
    <property type="component" value="Chromosome 3R"/>
</dbReference>
<evidence type="ECO:0000256" key="1">
    <source>
        <dbReference type="ARBA" id="ARBA00004496"/>
    </source>
</evidence>
<feature type="region of interest" description="Disordered" evidence="5">
    <location>
        <begin position="1678"/>
        <end position="1701"/>
    </location>
</feature>
<dbReference type="PROSITE" id="PS50096">
    <property type="entry name" value="IQ"/>
    <property type="match status" value="6"/>
</dbReference>
<dbReference type="SUPFAM" id="SSF47391">
    <property type="entry name" value="Dimerization-anchoring domain of cAMP-dependent PK regulatory subunit"/>
    <property type="match status" value="2"/>
</dbReference>
<feature type="compositionally biased region" description="Polar residues" evidence="5">
    <location>
        <begin position="808"/>
        <end position="833"/>
    </location>
</feature>
<feature type="region of interest" description="Disordered" evidence="5">
    <location>
        <begin position="978"/>
        <end position="1018"/>
    </location>
</feature>
<feature type="compositionally biased region" description="Acidic residues" evidence="5">
    <location>
        <begin position="1530"/>
        <end position="1543"/>
    </location>
</feature>
<feature type="region of interest" description="Disordered" evidence="5">
    <location>
        <begin position="321"/>
        <end position="340"/>
    </location>
</feature>
<comment type="subcellular location">
    <subcellularLocation>
        <location evidence="1">Cytoplasm</location>
    </subcellularLocation>
</comment>
<dbReference type="CDD" id="cd12084">
    <property type="entry name" value="DD_RII_PKA-like"/>
    <property type="match status" value="2"/>
</dbReference>
<feature type="region of interest" description="Disordered" evidence="5">
    <location>
        <begin position="1265"/>
        <end position="1308"/>
    </location>
</feature>
<dbReference type="SMART" id="SM00394">
    <property type="entry name" value="RIIa"/>
    <property type="match status" value="2"/>
</dbReference>
<accession>A0ABM4GI08</accession>
<dbReference type="RefSeq" id="XP_070142353.1">
    <property type="nucleotide sequence ID" value="XM_070286252.1"/>
</dbReference>
<feature type="compositionally biased region" description="Polar residues" evidence="5">
    <location>
        <begin position="840"/>
        <end position="856"/>
    </location>
</feature>
<dbReference type="Gene3D" id="1.20.890.10">
    <property type="entry name" value="cAMP-dependent protein kinase regulatory subunit, dimerization-anchoring domain"/>
    <property type="match status" value="2"/>
</dbReference>
<name>A0ABM4GI08_DROKI</name>
<feature type="region of interest" description="Disordered" evidence="5">
    <location>
        <begin position="1355"/>
        <end position="1380"/>
    </location>
</feature>
<evidence type="ECO:0000313" key="7">
    <source>
        <dbReference type="Proteomes" id="UP001652661"/>
    </source>
</evidence>
<dbReference type="PANTHER" id="PTHR22706">
    <property type="entry name" value="ASSEMBLY FACTOR FOR SPINDLE MICROTUBULES"/>
    <property type="match status" value="1"/>
</dbReference>
<evidence type="ECO:0000313" key="8">
    <source>
        <dbReference type="RefSeq" id="XP_070142353.1"/>
    </source>
</evidence>
<evidence type="ECO:0000256" key="4">
    <source>
        <dbReference type="ARBA" id="ARBA00022860"/>
    </source>
</evidence>
<feature type="region of interest" description="Disordered" evidence="5">
    <location>
        <begin position="559"/>
        <end position="620"/>
    </location>
</feature>
<keyword evidence="2" id="KW-0963">Cytoplasm</keyword>
<dbReference type="InterPro" id="IPR000048">
    <property type="entry name" value="IQ_motif_EF-hand-BS"/>
</dbReference>
<feature type="compositionally biased region" description="Basic and acidic residues" evidence="5">
    <location>
        <begin position="764"/>
        <end position="777"/>
    </location>
</feature>
<feature type="compositionally biased region" description="Polar residues" evidence="5">
    <location>
        <begin position="330"/>
        <end position="340"/>
    </location>
</feature>
<feature type="region of interest" description="Disordered" evidence="5">
    <location>
        <begin position="439"/>
        <end position="532"/>
    </location>
</feature>
<feature type="compositionally biased region" description="Basic and acidic residues" evidence="5">
    <location>
        <begin position="729"/>
        <end position="743"/>
    </location>
</feature>
<feature type="compositionally biased region" description="Polar residues" evidence="5">
    <location>
        <begin position="2028"/>
        <end position="2039"/>
    </location>
</feature>
<protein>
    <recommendedName>
        <fullName evidence="6">RIIa domain-containing protein</fullName>
    </recommendedName>
</protein>
<keyword evidence="7" id="KW-1185">Reference proteome</keyword>
<feature type="compositionally biased region" description="Basic and acidic residues" evidence="5">
    <location>
        <begin position="1058"/>
        <end position="1075"/>
    </location>
</feature>
<proteinExistence type="predicted"/>
<dbReference type="GeneID" id="108071395"/>
<feature type="compositionally biased region" description="Basic and acidic residues" evidence="5">
    <location>
        <begin position="993"/>
        <end position="1010"/>
    </location>
</feature>
<feature type="region of interest" description="Disordered" evidence="5">
    <location>
        <begin position="911"/>
        <end position="945"/>
    </location>
</feature>
<dbReference type="Pfam" id="PF00612">
    <property type="entry name" value="IQ"/>
    <property type="match status" value="5"/>
</dbReference>
<feature type="region of interest" description="Disordered" evidence="5">
    <location>
        <begin position="685"/>
        <end position="881"/>
    </location>
</feature>
<feature type="compositionally biased region" description="Basic and acidic residues" evidence="5">
    <location>
        <begin position="2040"/>
        <end position="2052"/>
    </location>
</feature>
<feature type="domain" description="RIIa" evidence="6">
    <location>
        <begin position="84"/>
        <end position="121"/>
    </location>
</feature>
<reference evidence="8" key="1">
    <citation type="submission" date="2025-08" db="UniProtKB">
        <authorList>
            <consortium name="RefSeq"/>
        </authorList>
    </citation>
    <scope>IDENTIFICATION</scope>
    <source>
        <strain evidence="8">14028-0561.14</strain>
        <tissue evidence="8">Whole fly</tissue>
    </source>
</reference>
<keyword evidence="3" id="KW-0677">Repeat</keyword>
<feature type="compositionally biased region" description="Basic and acidic residues" evidence="5">
    <location>
        <begin position="559"/>
        <end position="599"/>
    </location>
</feature>
<keyword evidence="4" id="KW-0112">Calmodulin-binding</keyword>
<evidence type="ECO:0000256" key="2">
    <source>
        <dbReference type="ARBA" id="ARBA00022490"/>
    </source>
</evidence>
<dbReference type="InterPro" id="IPR051185">
    <property type="entry name" value="ASPM"/>
</dbReference>
<evidence type="ECO:0000259" key="6">
    <source>
        <dbReference type="SMART" id="SM00394"/>
    </source>
</evidence>
<gene>
    <name evidence="8" type="primary">LOC108071395</name>
</gene>
<feature type="compositionally biased region" description="Polar residues" evidence="5">
    <location>
        <begin position="604"/>
        <end position="615"/>
    </location>
</feature>
<organism evidence="7 8">
    <name type="scientific">Drosophila kikkawai</name>
    <name type="common">Fruit fly</name>
    <dbReference type="NCBI Taxonomy" id="30033"/>
    <lineage>
        <taxon>Eukaryota</taxon>
        <taxon>Metazoa</taxon>
        <taxon>Ecdysozoa</taxon>
        <taxon>Arthropoda</taxon>
        <taxon>Hexapoda</taxon>
        <taxon>Insecta</taxon>
        <taxon>Pterygota</taxon>
        <taxon>Neoptera</taxon>
        <taxon>Endopterygota</taxon>
        <taxon>Diptera</taxon>
        <taxon>Brachycera</taxon>
        <taxon>Muscomorpha</taxon>
        <taxon>Ephydroidea</taxon>
        <taxon>Drosophilidae</taxon>
        <taxon>Drosophila</taxon>
        <taxon>Sophophora</taxon>
    </lineage>
</organism>
<feature type="region of interest" description="Disordered" evidence="5">
    <location>
        <begin position="1529"/>
        <end position="1579"/>
    </location>
</feature>